<feature type="active site" description="Charge relay system" evidence="5">
    <location>
        <position position="169"/>
    </location>
</feature>
<feature type="chain" id="PRO_5036691381" evidence="7">
    <location>
        <begin position="26"/>
        <end position="578"/>
    </location>
</feature>
<keyword evidence="2 5" id="KW-0645">Protease</keyword>
<feature type="signal peptide" evidence="7">
    <location>
        <begin position="1"/>
        <end position="25"/>
    </location>
</feature>
<dbReference type="GO" id="GO:0004252">
    <property type="term" value="F:serine-type endopeptidase activity"/>
    <property type="evidence" value="ECO:0007669"/>
    <property type="project" value="UniProtKB-UniRule"/>
</dbReference>
<dbReference type="PRINTS" id="PR00723">
    <property type="entry name" value="SUBTILISIN"/>
</dbReference>
<dbReference type="PROSITE" id="PS51892">
    <property type="entry name" value="SUBTILASE"/>
    <property type="match status" value="1"/>
</dbReference>
<feature type="active site" description="Charge relay system" evidence="5">
    <location>
        <position position="409"/>
    </location>
</feature>
<dbReference type="PROSITE" id="PS00137">
    <property type="entry name" value="SUBTILASE_HIS"/>
    <property type="match status" value="1"/>
</dbReference>
<comment type="caution">
    <text evidence="9">The sequence shown here is derived from an EMBL/GenBank/DDBJ whole genome shotgun (WGS) entry which is preliminary data.</text>
</comment>
<feature type="domain" description="Peptidase S8/S53" evidence="8">
    <location>
        <begin position="160"/>
        <end position="442"/>
    </location>
</feature>
<keyword evidence="7" id="KW-0732">Signal</keyword>
<evidence type="ECO:0000256" key="7">
    <source>
        <dbReference type="SAM" id="SignalP"/>
    </source>
</evidence>
<dbReference type="EMBL" id="JADZLT010000056">
    <property type="protein sequence ID" value="MBH0239645.1"/>
    <property type="molecule type" value="Genomic_DNA"/>
</dbReference>
<dbReference type="PANTHER" id="PTHR43806:SF11">
    <property type="entry name" value="CEREVISIN-RELATED"/>
    <property type="match status" value="1"/>
</dbReference>
<gene>
    <name evidence="9" type="ORF">I5731_17630</name>
</gene>
<evidence type="ECO:0000313" key="9">
    <source>
        <dbReference type="EMBL" id="MBH0239645.1"/>
    </source>
</evidence>
<dbReference type="SUPFAM" id="SSF52743">
    <property type="entry name" value="Subtilisin-like"/>
    <property type="match status" value="1"/>
</dbReference>
<evidence type="ECO:0000256" key="5">
    <source>
        <dbReference type="PROSITE-ProRule" id="PRU01240"/>
    </source>
</evidence>
<dbReference type="InterPro" id="IPR036852">
    <property type="entry name" value="Peptidase_S8/S53_dom_sf"/>
</dbReference>
<evidence type="ECO:0000259" key="8">
    <source>
        <dbReference type="Pfam" id="PF00082"/>
    </source>
</evidence>
<dbReference type="AlphaFoldDB" id="A0A931I5L7"/>
<dbReference type="Gene3D" id="3.40.50.200">
    <property type="entry name" value="Peptidase S8/S53 domain"/>
    <property type="match status" value="1"/>
</dbReference>
<dbReference type="InterPro" id="IPR022398">
    <property type="entry name" value="Peptidase_S8_His-AS"/>
</dbReference>
<dbReference type="InterPro" id="IPR023828">
    <property type="entry name" value="Peptidase_S8_Ser-AS"/>
</dbReference>
<sequence>MKTLKKLAIAGLVSVAVLAAAPAVAAPTIVGEPEIRTALATGGSVRVEVHFVTAWDGKQKPHWSTVPDGLVADLEKAHQAALRAIFGPAALSGATAQKLAVQRSLYAPVFTATVTADQFAKLSANPDVVLLKIERPMYPNLNASLAQINAAPAIQSGADGRGRSVAVIDSGVDRTHSFLTGKVIREACFSSNVPALFSSLCPNGGESQIGVGAGRNCIAAVNGCDHGTHVAGIVAGRNAGVTGPRSGVAPSARIVAIQAGSRTTQCGDRPSPCVVFSPVDLLDALGFVIERVNRNDITGAPIAAVNMSLGGGRFEGDCDLAFFAMKSQIDHLRSKGVATVISSGNDDFRDAVGSPGCISSAVTVGSVDTGTNNVSSFSNISQMVDLLAPGRAIASSVPGNAFSPKNGTSMAAPHVAAAFADIRSRVPTATVGRIQTALAQTGVQVRDFRRGGTLTRPRIDLGRALTRVIAVNPDVSVSPTSRRAFTKLNLVSFSPASRTFTISGTGSAFRYEVRDVPFFLSVNRTSGTIPAGGSFQLRFEPNLAAFGLPIGTYDRDVTIVNLDAIDDRATARLRLVVR</sequence>
<dbReference type="InterPro" id="IPR015500">
    <property type="entry name" value="Peptidase_S8_subtilisin-rel"/>
</dbReference>
<dbReference type="RefSeq" id="WP_197312733.1">
    <property type="nucleotide sequence ID" value="NZ_JADZLT010000056.1"/>
</dbReference>
<dbReference type="InterPro" id="IPR050131">
    <property type="entry name" value="Peptidase_S8_subtilisin-like"/>
</dbReference>
<organism evidence="9 10">
    <name type="scientific">Methylobrevis albus</name>
    <dbReference type="NCBI Taxonomy" id="2793297"/>
    <lineage>
        <taxon>Bacteria</taxon>
        <taxon>Pseudomonadati</taxon>
        <taxon>Pseudomonadota</taxon>
        <taxon>Alphaproteobacteria</taxon>
        <taxon>Hyphomicrobiales</taxon>
        <taxon>Pleomorphomonadaceae</taxon>
        <taxon>Methylobrevis</taxon>
    </lineage>
</organism>
<dbReference type="PROSITE" id="PS00136">
    <property type="entry name" value="SUBTILASE_ASP"/>
    <property type="match status" value="1"/>
</dbReference>
<name>A0A931I5L7_9HYPH</name>
<evidence type="ECO:0000256" key="1">
    <source>
        <dbReference type="ARBA" id="ARBA00011073"/>
    </source>
</evidence>
<evidence type="ECO:0000313" key="10">
    <source>
        <dbReference type="Proteomes" id="UP000631694"/>
    </source>
</evidence>
<dbReference type="InterPro" id="IPR000209">
    <property type="entry name" value="Peptidase_S8/S53_dom"/>
</dbReference>
<dbReference type="InterPro" id="IPR023827">
    <property type="entry name" value="Peptidase_S8_Asp-AS"/>
</dbReference>
<protein>
    <submittedName>
        <fullName evidence="9">S8 family serine peptidase</fullName>
    </submittedName>
</protein>
<dbReference type="PROSITE" id="PS00138">
    <property type="entry name" value="SUBTILASE_SER"/>
    <property type="match status" value="1"/>
</dbReference>
<evidence type="ECO:0000256" key="3">
    <source>
        <dbReference type="ARBA" id="ARBA00022801"/>
    </source>
</evidence>
<dbReference type="Proteomes" id="UP000631694">
    <property type="component" value="Unassembled WGS sequence"/>
</dbReference>
<evidence type="ECO:0000256" key="2">
    <source>
        <dbReference type="ARBA" id="ARBA00022670"/>
    </source>
</evidence>
<proteinExistence type="inferred from homology"/>
<dbReference type="Pfam" id="PF00082">
    <property type="entry name" value="Peptidase_S8"/>
    <property type="match status" value="1"/>
</dbReference>
<dbReference type="GO" id="GO:0006508">
    <property type="term" value="P:proteolysis"/>
    <property type="evidence" value="ECO:0007669"/>
    <property type="project" value="UniProtKB-KW"/>
</dbReference>
<evidence type="ECO:0000256" key="6">
    <source>
        <dbReference type="RuleBase" id="RU003355"/>
    </source>
</evidence>
<keyword evidence="10" id="KW-1185">Reference proteome</keyword>
<feature type="active site" description="Charge relay system" evidence="5">
    <location>
        <position position="226"/>
    </location>
</feature>
<comment type="similarity">
    <text evidence="1 5 6">Belongs to the peptidase S8 family.</text>
</comment>
<evidence type="ECO:0000256" key="4">
    <source>
        <dbReference type="ARBA" id="ARBA00022825"/>
    </source>
</evidence>
<accession>A0A931I5L7</accession>
<dbReference type="PANTHER" id="PTHR43806">
    <property type="entry name" value="PEPTIDASE S8"/>
    <property type="match status" value="1"/>
</dbReference>
<reference evidence="9" key="1">
    <citation type="submission" date="2020-12" db="EMBL/GenBank/DDBJ databases">
        <title>Methylobrevis albus sp. nov., isolated from fresh water lack sediment.</title>
        <authorList>
            <person name="Zou Q."/>
        </authorList>
    </citation>
    <scope>NUCLEOTIDE SEQUENCE</scope>
    <source>
        <strain evidence="9">L22</strain>
    </source>
</reference>
<keyword evidence="4 5" id="KW-0720">Serine protease</keyword>
<keyword evidence="3 5" id="KW-0378">Hydrolase</keyword>